<sequence>MAQVQVYRSSKVLGAAAVAACATVAVLGGAVLEQQPLLGWVLVVSFVAGGLAALAAQVAGGTTLSLGRKGLEIASLYTHRRILWDDIQPPALVDLGKARFIGIRWRPGRGKPGVLRALLGVDLAIAPVYGVPLAAVCERMNTCRIRALATGLGADSMPATSIPAAPRTAVAATPARATGASRPVRPYPVALGAALLVFGLNIVGRLALQLHGMPVTIAMAIGAAALVAIWFGWSVGRPPTPQERTRFLWGYGALIALPMLALYGAAAISRGFDGAELALLALHAIAYPAAAQFFLADKRIAGLVHRGA</sequence>
<feature type="transmembrane region" description="Helical" evidence="1">
    <location>
        <begin position="12"/>
        <end position="31"/>
    </location>
</feature>
<keyword evidence="1" id="KW-0812">Transmembrane</keyword>
<gene>
    <name evidence="2" type="ORF">GON04_20905</name>
</gene>
<protein>
    <recommendedName>
        <fullName evidence="4">PH domain-containing protein</fullName>
    </recommendedName>
</protein>
<evidence type="ECO:0000313" key="2">
    <source>
        <dbReference type="EMBL" id="MVQ31931.1"/>
    </source>
</evidence>
<accession>A0A6N8IY41</accession>
<name>A0A6N8IY41_9BURK</name>
<feature type="transmembrane region" description="Helical" evidence="1">
    <location>
        <begin position="247"/>
        <end position="265"/>
    </location>
</feature>
<keyword evidence="3" id="KW-1185">Reference proteome</keyword>
<dbReference type="AlphaFoldDB" id="A0A6N8IY41"/>
<keyword evidence="1" id="KW-0472">Membrane</keyword>
<organism evidence="2 3">
    <name type="scientific">Ramlibacter pinisoli</name>
    <dbReference type="NCBI Taxonomy" id="2682844"/>
    <lineage>
        <taxon>Bacteria</taxon>
        <taxon>Pseudomonadati</taxon>
        <taxon>Pseudomonadota</taxon>
        <taxon>Betaproteobacteria</taxon>
        <taxon>Burkholderiales</taxon>
        <taxon>Comamonadaceae</taxon>
        <taxon>Ramlibacter</taxon>
    </lineage>
</organism>
<reference evidence="2 3" key="1">
    <citation type="submission" date="2019-12" db="EMBL/GenBank/DDBJ databases">
        <authorList>
            <person name="Huq M.A."/>
        </authorList>
    </citation>
    <scope>NUCLEOTIDE SEQUENCE [LARGE SCALE GENOMIC DNA]</scope>
    <source>
        <strain evidence="2 3">MAH-25</strain>
    </source>
</reference>
<feature type="transmembrane region" description="Helical" evidence="1">
    <location>
        <begin position="189"/>
        <end position="208"/>
    </location>
</feature>
<evidence type="ECO:0008006" key="4">
    <source>
        <dbReference type="Google" id="ProtNLM"/>
    </source>
</evidence>
<dbReference type="RefSeq" id="WP_157399932.1">
    <property type="nucleotide sequence ID" value="NZ_WSEL01000009.1"/>
</dbReference>
<proteinExistence type="predicted"/>
<evidence type="ECO:0000313" key="3">
    <source>
        <dbReference type="Proteomes" id="UP000469385"/>
    </source>
</evidence>
<comment type="caution">
    <text evidence="2">The sequence shown here is derived from an EMBL/GenBank/DDBJ whole genome shotgun (WGS) entry which is preliminary data.</text>
</comment>
<feature type="transmembrane region" description="Helical" evidence="1">
    <location>
        <begin position="37"/>
        <end position="59"/>
    </location>
</feature>
<feature type="transmembrane region" description="Helical" evidence="1">
    <location>
        <begin position="277"/>
        <end position="296"/>
    </location>
</feature>
<dbReference type="Proteomes" id="UP000469385">
    <property type="component" value="Unassembled WGS sequence"/>
</dbReference>
<feature type="transmembrane region" description="Helical" evidence="1">
    <location>
        <begin position="214"/>
        <end position="235"/>
    </location>
</feature>
<dbReference type="EMBL" id="WSEL01000009">
    <property type="protein sequence ID" value="MVQ31931.1"/>
    <property type="molecule type" value="Genomic_DNA"/>
</dbReference>
<evidence type="ECO:0000256" key="1">
    <source>
        <dbReference type="SAM" id="Phobius"/>
    </source>
</evidence>
<keyword evidence="1" id="KW-1133">Transmembrane helix</keyword>